<keyword evidence="3" id="KW-1185">Reference proteome</keyword>
<keyword evidence="1" id="KW-0472">Membrane</keyword>
<dbReference type="OrthoDB" id="9830130at2"/>
<dbReference type="Proteomes" id="UP000005713">
    <property type="component" value="Unassembled WGS sequence"/>
</dbReference>
<accession>A3K577</accession>
<name>A3K577_SAGS3</name>
<dbReference type="AlphaFoldDB" id="A3K577"/>
<organism evidence="2 3">
    <name type="scientific">Sagittula stellata (strain ATCC 700073 / DSM 11524 / E-37)</name>
    <dbReference type="NCBI Taxonomy" id="388399"/>
    <lineage>
        <taxon>Bacteria</taxon>
        <taxon>Pseudomonadati</taxon>
        <taxon>Pseudomonadota</taxon>
        <taxon>Alphaproteobacteria</taxon>
        <taxon>Rhodobacterales</taxon>
        <taxon>Roseobacteraceae</taxon>
        <taxon>Sagittula</taxon>
    </lineage>
</organism>
<proteinExistence type="predicted"/>
<reference evidence="2 3" key="1">
    <citation type="submission" date="2006-06" db="EMBL/GenBank/DDBJ databases">
        <authorList>
            <person name="Moran M.A."/>
            <person name="Ferriera S."/>
            <person name="Johnson J."/>
            <person name="Kravitz S."/>
            <person name="Beeson K."/>
            <person name="Sutton G."/>
            <person name="Rogers Y.-H."/>
            <person name="Friedman R."/>
            <person name="Frazier M."/>
            <person name="Venter J.C."/>
        </authorList>
    </citation>
    <scope>NUCLEOTIDE SEQUENCE [LARGE SCALE GENOMIC DNA]</scope>
    <source>
        <strain evidence="2 3">E-37</strain>
    </source>
</reference>
<dbReference type="eggNOG" id="ENOG502ZDCJ">
    <property type="taxonomic scope" value="Bacteria"/>
</dbReference>
<keyword evidence="1" id="KW-1133">Transmembrane helix</keyword>
<evidence type="ECO:0000313" key="2">
    <source>
        <dbReference type="EMBL" id="EBA07678.1"/>
    </source>
</evidence>
<comment type="caution">
    <text evidence="2">The sequence shown here is derived from an EMBL/GenBank/DDBJ whole genome shotgun (WGS) entry which is preliminary data.</text>
</comment>
<evidence type="ECO:0000313" key="3">
    <source>
        <dbReference type="Proteomes" id="UP000005713"/>
    </source>
</evidence>
<dbReference type="EMBL" id="AAYA01000008">
    <property type="protein sequence ID" value="EBA07678.1"/>
    <property type="molecule type" value="Genomic_DNA"/>
</dbReference>
<sequence length="168" mass="18288">MILRSHPRAAAGLAALAVLALMAVLLHWKIAPLTESEFLPQLAVRGYTAADLQAFGSVLVRSGEGGLYRNILRLDLVFMGLWGLWVVLAFPGRRALGMALAGVVLAFDLAENVLLQEALDWAMGRSLPAGWALYPPLMDNAPVVAFTRVKLVLYPLVTCGLLLRDLRR</sequence>
<keyword evidence="1" id="KW-0812">Transmembrane</keyword>
<gene>
    <name evidence="2" type="ORF">SSE37_13868</name>
</gene>
<dbReference type="RefSeq" id="WP_005860088.1">
    <property type="nucleotide sequence ID" value="NZ_AAYA01000008.1"/>
</dbReference>
<evidence type="ECO:0000256" key="1">
    <source>
        <dbReference type="SAM" id="Phobius"/>
    </source>
</evidence>
<protein>
    <submittedName>
        <fullName evidence="2">Uncharacterized protein</fullName>
    </submittedName>
</protein>
<feature type="transmembrane region" description="Helical" evidence="1">
    <location>
        <begin position="71"/>
        <end position="88"/>
    </location>
</feature>